<sequence>IHRKEKAISRPEQIMNINASSLLSSGTIFKKKAKIEALSY</sequence>
<comment type="caution">
    <text evidence="1">The sequence shown here is derived from an EMBL/GenBank/DDBJ whole genome shotgun (WGS) entry which is preliminary data.</text>
</comment>
<accession>X1DSN9</accession>
<feature type="non-terminal residue" evidence="1">
    <location>
        <position position="1"/>
    </location>
</feature>
<name>X1DSN9_9ZZZZ</name>
<dbReference type="AlphaFoldDB" id="X1DSN9"/>
<evidence type="ECO:0000313" key="1">
    <source>
        <dbReference type="EMBL" id="GAH24021.1"/>
    </source>
</evidence>
<gene>
    <name evidence="1" type="ORF">S03H2_05087</name>
</gene>
<reference evidence="1" key="1">
    <citation type="journal article" date="2014" name="Front. Microbiol.">
        <title>High frequency of phylogenetically diverse reductive dehalogenase-homologous genes in deep subseafloor sedimentary metagenomes.</title>
        <authorList>
            <person name="Kawai M."/>
            <person name="Futagami T."/>
            <person name="Toyoda A."/>
            <person name="Takaki Y."/>
            <person name="Nishi S."/>
            <person name="Hori S."/>
            <person name="Arai W."/>
            <person name="Tsubouchi T."/>
            <person name="Morono Y."/>
            <person name="Uchiyama I."/>
            <person name="Ito T."/>
            <person name="Fujiyama A."/>
            <person name="Inagaki F."/>
            <person name="Takami H."/>
        </authorList>
    </citation>
    <scope>NUCLEOTIDE SEQUENCE</scope>
    <source>
        <strain evidence="1">Expedition CK06-06</strain>
    </source>
</reference>
<protein>
    <submittedName>
        <fullName evidence="1">Uncharacterized protein</fullName>
    </submittedName>
</protein>
<proteinExistence type="predicted"/>
<organism evidence="1">
    <name type="scientific">marine sediment metagenome</name>
    <dbReference type="NCBI Taxonomy" id="412755"/>
    <lineage>
        <taxon>unclassified sequences</taxon>
        <taxon>metagenomes</taxon>
        <taxon>ecological metagenomes</taxon>
    </lineage>
</organism>
<dbReference type="EMBL" id="BARU01002087">
    <property type="protein sequence ID" value="GAH24021.1"/>
    <property type="molecule type" value="Genomic_DNA"/>
</dbReference>